<dbReference type="GO" id="GO:0016020">
    <property type="term" value="C:membrane"/>
    <property type="evidence" value="ECO:0007669"/>
    <property type="project" value="TreeGrafter"/>
</dbReference>
<evidence type="ECO:0000313" key="6">
    <source>
        <dbReference type="Proteomes" id="UP000092600"/>
    </source>
</evidence>
<dbReference type="SUPFAM" id="SSF55856">
    <property type="entry name" value="Cytochrome b5-like heme/steroid binding domain"/>
    <property type="match status" value="1"/>
</dbReference>
<keyword evidence="1" id="KW-0349">Heme</keyword>
<comment type="caution">
    <text evidence="5">The sequence shown here is derived from an EMBL/GenBank/DDBJ whole genome shotgun (WGS) entry which is preliminary data.</text>
</comment>
<dbReference type="InterPro" id="IPR050668">
    <property type="entry name" value="Cytochrome_b5"/>
</dbReference>
<dbReference type="GO" id="GO:0020037">
    <property type="term" value="F:heme binding"/>
    <property type="evidence" value="ECO:0007669"/>
    <property type="project" value="TreeGrafter"/>
</dbReference>
<keyword evidence="4" id="KW-1133">Transmembrane helix</keyword>
<keyword evidence="3" id="KW-0408">Iron</keyword>
<keyword evidence="4" id="KW-0472">Membrane</keyword>
<name>A0A199UGH1_ANACO</name>
<organism evidence="5 6">
    <name type="scientific">Ananas comosus</name>
    <name type="common">Pineapple</name>
    <name type="synonym">Ananas ananas</name>
    <dbReference type="NCBI Taxonomy" id="4615"/>
    <lineage>
        <taxon>Eukaryota</taxon>
        <taxon>Viridiplantae</taxon>
        <taxon>Streptophyta</taxon>
        <taxon>Embryophyta</taxon>
        <taxon>Tracheophyta</taxon>
        <taxon>Spermatophyta</taxon>
        <taxon>Magnoliopsida</taxon>
        <taxon>Liliopsida</taxon>
        <taxon>Poales</taxon>
        <taxon>Bromeliaceae</taxon>
        <taxon>Bromelioideae</taxon>
        <taxon>Ananas</taxon>
    </lineage>
</organism>
<dbReference type="EMBL" id="LSRQ01008303">
    <property type="protein sequence ID" value="OAY63839.1"/>
    <property type="molecule type" value="Genomic_DNA"/>
</dbReference>
<evidence type="ECO:0000256" key="4">
    <source>
        <dbReference type="SAM" id="Phobius"/>
    </source>
</evidence>
<dbReference type="InterPro" id="IPR036400">
    <property type="entry name" value="Cyt_B5-like_heme/steroid_sf"/>
</dbReference>
<proteinExistence type="predicted"/>
<protein>
    <submittedName>
        <fullName evidence="5">Cytochrome B5 isoform D</fullName>
    </submittedName>
</protein>
<dbReference type="GO" id="GO:0046872">
    <property type="term" value="F:metal ion binding"/>
    <property type="evidence" value="ECO:0007669"/>
    <property type="project" value="UniProtKB-KW"/>
</dbReference>
<evidence type="ECO:0000313" key="5">
    <source>
        <dbReference type="EMBL" id="OAY63839.1"/>
    </source>
</evidence>
<evidence type="ECO:0000256" key="2">
    <source>
        <dbReference type="ARBA" id="ARBA00022723"/>
    </source>
</evidence>
<keyword evidence="2" id="KW-0479">Metal-binding</keyword>
<dbReference type="STRING" id="4615.A0A199UGH1"/>
<dbReference type="PANTHER" id="PTHR19359">
    <property type="entry name" value="CYTOCHROME B5"/>
    <property type="match status" value="1"/>
</dbReference>
<feature type="transmembrane region" description="Helical" evidence="4">
    <location>
        <begin position="95"/>
        <end position="112"/>
    </location>
</feature>
<keyword evidence="4" id="KW-0812">Transmembrane</keyword>
<dbReference type="PANTHER" id="PTHR19359:SF101">
    <property type="entry name" value="CYTOCHROME B5-LIKE HEME_STEROID BINDING DOMAIN CONTAINING PROTEIN, EXPRESSED"/>
    <property type="match status" value="1"/>
</dbReference>
<dbReference type="Proteomes" id="UP000092600">
    <property type="component" value="Unassembled WGS sequence"/>
</dbReference>
<gene>
    <name evidence="5" type="ORF">ACMD2_03312</name>
</gene>
<evidence type="ECO:0000256" key="3">
    <source>
        <dbReference type="ARBA" id="ARBA00023004"/>
    </source>
</evidence>
<dbReference type="AlphaFoldDB" id="A0A199UGH1"/>
<evidence type="ECO:0000256" key="1">
    <source>
        <dbReference type="ARBA" id="ARBA00022617"/>
    </source>
</evidence>
<sequence>MSKIYSPSEVSLHTSKTDCWLIIHGKRIIQEGRMLSSMLQDVGHSSSATSMMESYLIGSIEGYVKADKAPAAQNSTQKAAAAAAASPSSSSFLDFLLPLIVLAFAFAAWYYLTFQAKAKTGHQDL</sequence>
<accession>A0A199UGH1</accession>
<reference evidence="5 6" key="1">
    <citation type="journal article" date="2016" name="DNA Res.">
        <title>The draft genome of MD-2 pineapple using hybrid error correction of long reads.</title>
        <authorList>
            <person name="Redwan R.M."/>
            <person name="Saidin A."/>
            <person name="Kumar S.V."/>
        </authorList>
    </citation>
    <scope>NUCLEOTIDE SEQUENCE [LARGE SCALE GENOMIC DNA]</scope>
    <source>
        <strain evidence="6">cv. MD2</strain>
        <tissue evidence="5">Leaf</tissue>
    </source>
</reference>